<dbReference type="Pfam" id="PF03909">
    <property type="entry name" value="BSD"/>
    <property type="match status" value="1"/>
</dbReference>
<gene>
    <name evidence="2" type="ORF">CK203_062244</name>
</gene>
<dbReference type="PROSITE" id="PS50858">
    <property type="entry name" value="BSD"/>
    <property type="match status" value="1"/>
</dbReference>
<dbReference type="Proteomes" id="UP000288805">
    <property type="component" value="Unassembled WGS sequence"/>
</dbReference>
<dbReference type="InterPro" id="IPR005607">
    <property type="entry name" value="BSD_dom"/>
</dbReference>
<evidence type="ECO:0000313" key="3">
    <source>
        <dbReference type="Proteomes" id="UP000288805"/>
    </source>
</evidence>
<protein>
    <recommendedName>
        <fullName evidence="1">BSD domain-containing protein</fullName>
    </recommendedName>
</protein>
<accession>A0A438G9B4</accession>
<feature type="domain" description="BSD" evidence="1">
    <location>
        <begin position="72"/>
        <end position="102"/>
    </location>
</feature>
<organism evidence="2 3">
    <name type="scientific">Vitis vinifera</name>
    <name type="common">Grape</name>
    <dbReference type="NCBI Taxonomy" id="29760"/>
    <lineage>
        <taxon>Eukaryota</taxon>
        <taxon>Viridiplantae</taxon>
        <taxon>Streptophyta</taxon>
        <taxon>Embryophyta</taxon>
        <taxon>Tracheophyta</taxon>
        <taxon>Spermatophyta</taxon>
        <taxon>Magnoliopsida</taxon>
        <taxon>eudicotyledons</taxon>
        <taxon>Gunneridae</taxon>
        <taxon>Pentapetalae</taxon>
        <taxon>rosids</taxon>
        <taxon>Vitales</taxon>
        <taxon>Vitaceae</taxon>
        <taxon>Viteae</taxon>
        <taxon>Vitis</taxon>
    </lineage>
</organism>
<proteinExistence type="predicted"/>
<dbReference type="InterPro" id="IPR035925">
    <property type="entry name" value="BSD_dom_sf"/>
</dbReference>
<dbReference type="EMBL" id="QGNW01000518">
    <property type="protein sequence ID" value="RVW68807.1"/>
    <property type="molecule type" value="Genomic_DNA"/>
</dbReference>
<evidence type="ECO:0000259" key="1">
    <source>
        <dbReference type="PROSITE" id="PS50858"/>
    </source>
</evidence>
<reference evidence="2 3" key="1">
    <citation type="journal article" date="2018" name="PLoS Genet.">
        <title>Population sequencing reveals clonal diversity and ancestral inbreeding in the grapevine cultivar Chardonnay.</title>
        <authorList>
            <person name="Roach M.J."/>
            <person name="Johnson D.L."/>
            <person name="Bohlmann J."/>
            <person name="van Vuuren H.J."/>
            <person name="Jones S.J."/>
            <person name="Pretorius I.S."/>
            <person name="Schmidt S.A."/>
            <person name="Borneman A.R."/>
        </authorList>
    </citation>
    <scope>NUCLEOTIDE SEQUENCE [LARGE SCALE GENOMIC DNA]</scope>
    <source>
        <strain evidence="3">cv. Chardonnay</strain>
        <tissue evidence="2">Leaf</tissue>
    </source>
</reference>
<evidence type="ECO:0000313" key="2">
    <source>
        <dbReference type="EMBL" id="RVW68807.1"/>
    </source>
</evidence>
<dbReference type="Gene3D" id="1.10.3970.10">
    <property type="entry name" value="BSD domain"/>
    <property type="match status" value="1"/>
</dbReference>
<dbReference type="AlphaFoldDB" id="A0A438G9B4"/>
<dbReference type="PANTHER" id="PTHR31923:SF3">
    <property type="entry name" value="BSD DOMAIN-CONTAINING PROTEIN"/>
    <property type="match status" value="1"/>
</dbReference>
<comment type="caution">
    <text evidence="2">The sequence shown here is derived from an EMBL/GenBank/DDBJ whole genome shotgun (WGS) entry which is preliminary data.</text>
</comment>
<sequence>MWGRGHVLMVFPGSGKQDSLPSAVVLLCISKDFMFPFQDKGTFFLSPRLDSAHRPVVILLLDSIIFSIFSQELSQLRYRLCPGHLKEQQFWRIYFMLVKSYVAE</sequence>
<name>A0A438G9B4_VITVI</name>
<dbReference type="SUPFAM" id="SSF140383">
    <property type="entry name" value="BSD domain-like"/>
    <property type="match status" value="1"/>
</dbReference>
<dbReference type="PANTHER" id="PTHR31923">
    <property type="entry name" value="BSD DOMAIN-CONTAINING PROTEIN"/>
    <property type="match status" value="1"/>
</dbReference>